<keyword evidence="2" id="KW-1185">Reference proteome</keyword>
<sequence>MTATDKKKTRSPKRVSHNDPLTAAYLLGQQHNISELARLLGKSGNILSNKLNPDCDSHHLTLAEAVAITELTDDDAIIEAWAHSRGKALVAVPSGESTDEELADQVMLVNEVISAVFHELRQARKDGVIDPQEHQSITGAVQNAVRELLNLDADVAASVRELPRSLAR</sequence>
<gene>
    <name evidence="1" type="ORF">GCM10022421_32290</name>
</gene>
<dbReference type="Pfam" id="PF06892">
    <property type="entry name" value="Phage_CP76"/>
    <property type="match status" value="1"/>
</dbReference>
<dbReference type="InterPro" id="IPR009679">
    <property type="entry name" value="Phage_186_CII-like"/>
</dbReference>
<accession>A0ABP7EPB0</accession>
<organism evidence="1 2">
    <name type="scientific">Oceanisphaera sediminis</name>
    <dbReference type="NCBI Taxonomy" id="981381"/>
    <lineage>
        <taxon>Bacteria</taxon>
        <taxon>Pseudomonadati</taxon>
        <taxon>Pseudomonadota</taxon>
        <taxon>Gammaproteobacteria</taxon>
        <taxon>Aeromonadales</taxon>
        <taxon>Aeromonadaceae</taxon>
        <taxon>Oceanisphaera</taxon>
    </lineage>
</organism>
<evidence type="ECO:0000313" key="2">
    <source>
        <dbReference type="Proteomes" id="UP001501479"/>
    </source>
</evidence>
<dbReference type="Proteomes" id="UP001501479">
    <property type="component" value="Unassembled WGS sequence"/>
</dbReference>
<evidence type="ECO:0000313" key="1">
    <source>
        <dbReference type="EMBL" id="GAA3721255.1"/>
    </source>
</evidence>
<comment type="caution">
    <text evidence="1">The sequence shown here is derived from an EMBL/GenBank/DDBJ whole genome shotgun (WGS) entry which is preliminary data.</text>
</comment>
<reference evidence="2" key="1">
    <citation type="journal article" date="2019" name="Int. J. Syst. Evol. Microbiol.">
        <title>The Global Catalogue of Microorganisms (GCM) 10K type strain sequencing project: providing services to taxonomists for standard genome sequencing and annotation.</title>
        <authorList>
            <consortium name="The Broad Institute Genomics Platform"/>
            <consortium name="The Broad Institute Genome Sequencing Center for Infectious Disease"/>
            <person name="Wu L."/>
            <person name="Ma J."/>
        </authorList>
    </citation>
    <scope>NUCLEOTIDE SEQUENCE [LARGE SCALE GENOMIC DNA]</scope>
    <source>
        <strain evidence="2">JCM 17329</strain>
    </source>
</reference>
<name>A0ABP7EPB0_9GAMM</name>
<protein>
    <submittedName>
        <fullName evidence="1">Phage regulatory CII family protein</fullName>
    </submittedName>
</protein>
<proteinExistence type="predicted"/>
<dbReference type="EMBL" id="BAABDS010000046">
    <property type="protein sequence ID" value="GAA3721255.1"/>
    <property type="molecule type" value="Genomic_DNA"/>
</dbReference>